<keyword evidence="2" id="KW-1185">Reference proteome</keyword>
<evidence type="ECO:0000313" key="1">
    <source>
        <dbReference type="EMBL" id="KAG5598876.1"/>
    </source>
</evidence>
<evidence type="ECO:0008006" key="3">
    <source>
        <dbReference type="Google" id="ProtNLM"/>
    </source>
</evidence>
<evidence type="ECO:0000313" key="2">
    <source>
        <dbReference type="Proteomes" id="UP000824120"/>
    </source>
</evidence>
<comment type="caution">
    <text evidence="1">The sequence shown here is derived from an EMBL/GenBank/DDBJ whole genome shotgun (WGS) entry which is preliminary data.</text>
</comment>
<protein>
    <recommendedName>
        <fullName evidence="3">MULE transposase domain-containing protein</fullName>
    </recommendedName>
</protein>
<dbReference type="AlphaFoldDB" id="A0A9J5YI35"/>
<dbReference type="EMBL" id="JACXVP010000006">
    <property type="protein sequence ID" value="KAG5598876.1"/>
    <property type="molecule type" value="Genomic_DNA"/>
</dbReference>
<sequence length="258" mass="29640">MLNDEFDIVDMNNHDDEIGKDKVPNFESNNPLTPIVAATIQLFLNHHNKEELANSLKIACLKKDFRLKKVSTLKIGFPMVKSHPQERCQFNSALNWVVRGTHEHGYAVLNAYRYMLEVANPGSKTTLLLDENGRFNIRKMVLTIYPASHYGCCIRHLGESIRNSFHNSKVVSHFYKAAKAYDRCEFNDHFNQIRDLVPKTAESLQRTLLFIPSHLSLLYNIMTSNIAGSVNVMFNVGREFPIVALFDEINKRFALLFH</sequence>
<gene>
    <name evidence="1" type="ORF">H5410_030246</name>
</gene>
<dbReference type="Proteomes" id="UP000824120">
    <property type="component" value="Chromosome 6"/>
</dbReference>
<reference evidence="1 2" key="1">
    <citation type="submission" date="2020-09" db="EMBL/GenBank/DDBJ databases">
        <title>De no assembly of potato wild relative species, Solanum commersonii.</title>
        <authorList>
            <person name="Cho K."/>
        </authorList>
    </citation>
    <scope>NUCLEOTIDE SEQUENCE [LARGE SCALE GENOMIC DNA]</scope>
    <source>
        <strain evidence="1">LZ3.2</strain>
        <tissue evidence="1">Leaf</tissue>
    </source>
</reference>
<organism evidence="1 2">
    <name type="scientific">Solanum commersonii</name>
    <name type="common">Commerson's wild potato</name>
    <name type="synonym">Commerson's nightshade</name>
    <dbReference type="NCBI Taxonomy" id="4109"/>
    <lineage>
        <taxon>Eukaryota</taxon>
        <taxon>Viridiplantae</taxon>
        <taxon>Streptophyta</taxon>
        <taxon>Embryophyta</taxon>
        <taxon>Tracheophyta</taxon>
        <taxon>Spermatophyta</taxon>
        <taxon>Magnoliopsida</taxon>
        <taxon>eudicotyledons</taxon>
        <taxon>Gunneridae</taxon>
        <taxon>Pentapetalae</taxon>
        <taxon>asterids</taxon>
        <taxon>lamiids</taxon>
        <taxon>Solanales</taxon>
        <taxon>Solanaceae</taxon>
        <taxon>Solanoideae</taxon>
        <taxon>Solaneae</taxon>
        <taxon>Solanum</taxon>
    </lineage>
</organism>
<accession>A0A9J5YI35</accession>
<name>A0A9J5YI35_SOLCO</name>
<proteinExistence type="predicted"/>